<comment type="subcellular location">
    <subcellularLocation>
        <location evidence="6">Cell membrane</location>
        <topology evidence="6">Multi-pass membrane protein</topology>
    </subcellularLocation>
    <subcellularLocation>
        <location evidence="1">Membrane</location>
    </subcellularLocation>
</comment>
<dbReference type="Proteomes" id="UP001501588">
    <property type="component" value="Unassembled WGS sequence"/>
</dbReference>
<protein>
    <recommendedName>
        <fullName evidence="6">SURF1-like protein</fullName>
    </recommendedName>
</protein>
<dbReference type="EMBL" id="BAAAFZ010000006">
    <property type="protein sequence ID" value="GAA0568537.1"/>
    <property type="molecule type" value="Genomic_DNA"/>
</dbReference>
<dbReference type="PROSITE" id="PS50895">
    <property type="entry name" value="SURF1"/>
    <property type="match status" value="1"/>
</dbReference>
<keyword evidence="6" id="KW-1003">Cell membrane</keyword>
<dbReference type="InterPro" id="IPR045214">
    <property type="entry name" value="Surf1/Surf4"/>
</dbReference>
<dbReference type="RefSeq" id="WP_343893393.1">
    <property type="nucleotide sequence ID" value="NZ_BAAAFZ010000006.1"/>
</dbReference>
<dbReference type="PANTHER" id="PTHR23427:SF2">
    <property type="entry name" value="SURFEIT LOCUS PROTEIN 1"/>
    <property type="match status" value="1"/>
</dbReference>
<evidence type="ECO:0000313" key="7">
    <source>
        <dbReference type="EMBL" id="GAA0568537.1"/>
    </source>
</evidence>
<proteinExistence type="inferred from homology"/>
<keyword evidence="4 6" id="KW-1133">Transmembrane helix</keyword>
<evidence type="ECO:0000256" key="3">
    <source>
        <dbReference type="ARBA" id="ARBA00022692"/>
    </source>
</evidence>
<name>A0ABP3PLK3_9PROT</name>
<feature type="transmembrane region" description="Helical" evidence="6">
    <location>
        <begin position="190"/>
        <end position="211"/>
    </location>
</feature>
<keyword evidence="8" id="KW-1185">Reference proteome</keyword>
<comment type="caution">
    <text evidence="7">The sequence shown here is derived from an EMBL/GenBank/DDBJ whole genome shotgun (WGS) entry which is preliminary data.</text>
</comment>
<evidence type="ECO:0000256" key="1">
    <source>
        <dbReference type="ARBA" id="ARBA00004370"/>
    </source>
</evidence>
<evidence type="ECO:0000256" key="4">
    <source>
        <dbReference type="ARBA" id="ARBA00022989"/>
    </source>
</evidence>
<organism evidence="7 8">
    <name type="scientific">Craurococcus roseus</name>
    <dbReference type="NCBI Taxonomy" id="77585"/>
    <lineage>
        <taxon>Bacteria</taxon>
        <taxon>Pseudomonadati</taxon>
        <taxon>Pseudomonadota</taxon>
        <taxon>Alphaproteobacteria</taxon>
        <taxon>Acetobacterales</taxon>
        <taxon>Acetobacteraceae</taxon>
        <taxon>Craurococcus</taxon>
    </lineage>
</organism>
<accession>A0ABP3PLK3</accession>
<dbReference type="Pfam" id="PF02104">
    <property type="entry name" value="SURF1"/>
    <property type="match status" value="1"/>
</dbReference>
<gene>
    <name evidence="7" type="ORF">GCM10009416_03340</name>
</gene>
<dbReference type="InterPro" id="IPR002994">
    <property type="entry name" value="Surf1/Shy1"/>
</dbReference>
<sequence>MFVALCALGTWQVQRLHWKNDVLARIEASERSPPTPLGASAEPYAKVVAAGRFDHEREALLGVEVRGTTLGAHLLTPLLRAGHAPVLVDRGWIPLERNRPVDRPEGEISVTGFVRDADRRDWLSPEDDAPGRRFYVFDPEAIGSALGLPEAPAPFGLVALAPRTAAPAGAGPSPLPEPARGLPRPNNPHLGYAITWYGLAASLVAVLVAFARRRDDAATTTGDHSA</sequence>
<evidence type="ECO:0000256" key="5">
    <source>
        <dbReference type="ARBA" id="ARBA00023136"/>
    </source>
</evidence>
<reference evidence="8" key="1">
    <citation type="journal article" date="2019" name="Int. J. Syst. Evol. Microbiol.">
        <title>The Global Catalogue of Microorganisms (GCM) 10K type strain sequencing project: providing services to taxonomists for standard genome sequencing and annotation.</title>
        <authorList>
            <consortium name="The Broad Institute Genomics Platform"/>
            <consortium name="The Broad Institute Genome Sequencing Center for Infectious Disease"/>
            <person name="Wu L."/>
            <person name="Ma J."/>
        </authorList>
    </citation>
    <scope>NUCLEOTIDE SEQUENCE [LARGE SCALE GENOMIC DNA]</scope>
    <source>
        <strain evidence="8">JCM 9933</strain>
    </source>
</reference>
<evidence type="ECO:0000313" key="8">
    <source>
        <dbReference type="Proteomes" id="UP001501588"/>
    </source>
</evidence>
<dbReference type="CDD" id="cd06662">
    <property type="entry name" value="SURF1"/>
    <property type="match status" value="1"/>
</dbReference>
<evidence type="ECO:0000256" key="2">
    <source>
        <dbReference type="ARBA" id="ARBA00007165"/>
    </source>
</evidence>
<dbReference type="PANTHER" id="PTHR23427">
    <property type="entry name" value="SURFEIT LOCUS PROTEIN"/>
    <property type="match status" value="1"/>
</dbReference>
<comment type="similarity">
    <text evidence="2 6">Belongs to the SURF1 family.</text>
</comment>
<evidence type="ECO:0000256" key="6">
    <source>
        <dbReference type="RuleBase" id="RU363076"/>
    </source>
</evidence>
<comment type="caution">
    <text evidence="6">Lacks conserved residue(s) required for the propagation of feature annotation.</text>
</comment>
<keyword evidence="5 6" id="KW-0472">Membrane</keyword>
<keyword evidence="3 6" id="KW-0812">Transmembrane</keyword>